<dbReference type="InterPro" id="IPR056237">
    <property type="entry name" value="ANKLE2_3rd"/>
</dbReference>
<dbReference type="GO" id="GO:0031468">
    <property type="term" value="P:nuclear membrane reassembly"/>
    <property type="evidence" value="ECO:0007669"/>
    <property type="project" value="UniProtKB-ARBA"/>
</dbReference>
<keyword evidence="5" id="KW-0040">ANK repeat</keyword>
<name>A0A9P0C6B6_9NEOP</name>
<gene>
    <name evidence="9" type="ORF">DIATSA_LOCUS559</name>
</gene>
<dbReference type="InterPro" id="IPR002110">
    <property type="entry name" value="Ankyrin_rpt"/>
</dbReference>
<dbReference type="Pfam" id="PF24567">
    <property type="entry name" value="ANKLE2_3rd"/>
    <property type="match status" value="1"/>
</dbReference>
<evidence type="ECO:0000256" key="6">
    <source>
        <dbReference type="ARBA" id="ARBA00023306"/>
    </source>
</evidence>
<accession>A0A9P0C6B6</accession>
<evidence type="ECO:0000259" key="8">
    <source>
        <dbReference type="Pfam" id="PF24567"/>
    </source>
</evidence>
<protein>
    <recommendedName>
        <fullName evidence="8">ANKLE2 third alpha/beta domain-containing protein</fullName>
    </recommendedName>
</protein>
<evidence type="ECO:0000256" key="7">
    <source>
        <dbReference type="SAM" id="MobiDB-lite"/>
    </source>
</evidence>
<dbReference type="EMBL" id="OU893332">
    <property type="protein sequence ID" value="CAH0746459.1"/>
    <property type="molecule type" value="Genomic_DNA"/>
</dbReference>
<feature type="domain" description="ANKLE2 third alpha/beta" evidence="8">
    <location>
        <begin position="325"/>
        <end position="437"/>
    </location>
</feature>
<dbReference type="PANTHER" id="PTHR12349:SF4">
    <property type="entry name" value="ANKYRIN REPEAT AND LEM DOMAIN-CONTAINING PROTEIN 2"/>
    <property type="match status" value="1"/>
</dbReference>
<dbReference type="InterPro" id="IPR036770">
    <property type="entry name" value="Ankyrin_rpt-contain_sf"/>
</dbReference>
<evidence type="ECO:0000256" key="4">
    <source>
        <dbReference type="ARBA" id="ARBA00022824"/>
    </source>
</evidence>
<dbReference type="Gene3D" id="1.25.40.20">
    <property type="entry name" value="Ankyrin repeat-containing domain"/>
    <property type="match status" value="1"/>
</dbReference>
<comment type="similarity">
    <text evidence="2">Belongs to the ANKLE2 family.</text>
</comment>
<keyword evidence="4" id="KW-0256">Endoplasmic reticulum</keyword>
<evidence type="ECO:0000256" key="1">
    <source>
        <dbReference type="ARBA" id="ARBA00004240"/>
    </source>
</evidence>
<evidence type="ECO:0000256" key="3">
    <source>
        <dbReference type="ARBA" id="ARBA00022618"/>
    </source>
</evidence>
<dbReference type="FunFam" id="1.25.40.20:FF:000072">
    <property type="entry name" value="Ankyrin repeat and LEM domain containing 2"/>
    <property type="match status" value="1"/>
</dbReference>
<feature type="region of interest" description="Disordered" evidence="7">
    <location>
        <begin position="915"/>
        <end position="935"/>
    </location>
</feature>
<feature type="region of interest" description="Disordered" evidence="7">
    <location>
        <begin position="389"/>
        <end position="408"/>
    </location>
</feature>
<keyword evidence="3" id="KW-0132">Cell division</keyword>
<dbReference type="GO" id="GO:0007399">
    <property type="term" value="P:nervous system development"/>
    <property type="evidence" value="ECO:0007669"/>
    <property type="project" value="UniProtKB-ARBA"/>
</dbReference>
<dbReference type="PANTHER" id="PTHR12349">
    <property type="entry name" value="ANKYRIN REPEAT AND LEM DOMAIN-CONTAINING PROTEIN 2"/>
    <property type="match status" value="1"/>
</dbReference>
<sequence length="953" mass="106818">MTSLFVLGHEMSKAVIIPECSKDIRGLQEEISISPTEKKDGTIGLISRLLRLDSLKRSTVPESPTATEPPCTYYGVYIPCEIKKGPDEEALHVYKNKTEALELVRRYKLARFKAFHNRHDAVSFALRGAEPVDAHDGNDNCVVGEKPYPFKAPSPQDMVSLRKAIEAGLTATVSERVWDNPRFLVSSGNTPAILQEGSRYNALHVAAKSMNAEICNLILTTVGNPAFVQSLYGSDADPESCKEFASILVDRYLNTPDKAMNETPLHFAAKFGAEEAVDVLTSFPQCNKHAVNKYGEQPKHVICKRAANASPELVSRIEVMLQERYYVPVLHAEDGSGAPTIGTPFTPAQPPTMNVDPLSPRYEIRAFAGPMPATDAASFRRRWKTPPRAPSLSALSAHSPLSSPRPRSSFRLKDFTKGLENVGRELAEEMKIGWKEYWPFLDTFTDLRTNEGLTFLENYLKTKYDSACSLAYNDSCANSQLPDDSLLSRISLLNVSQISPLSPMSELCVAMNTCKISSDRHQEWKIENNNGNRQRAIRRSPVTEPAPINGETQITNHTVSRLLCIERTCQVFAKRIADALVFSLNAEPEVAGDSLKSEAKHLHRTMLTYMDDDRFRTIDFALVHSRLAQLVVFKLKQTTHDLDDVDRSVEFLMKLRCPNDDIFSSDDERKPVHYRGVNKVNLTHVMEAHVRCLASFICEELTENDPMKGPAVSEKECADIWEKASKCRCDWRVETLERNSKTNASFRKNRSSLFTSAKGENFVRRLSFDHEIGDGKLQNNVIDSVVSVNSPAGDSGPEFFTVNTDKCQVLTVEISEDESCESCQSESEDTYLTASEYEDDNDMTEASDRAVAETFIYGEEPTKMDRLVYDAICQCRIEPSVFPNVYRWRHTVALYTPAEREAWVDSSNSVSAHCILGPTPDRSSTPKRDRHSVPRASHTPLQVILYILCYSPM</sequence>
<dbReference type="SUPFAM" id="SSF48403">
    <property type="entry name" value="Ankyrin repeat"/>
    <property type="match status" value="1"/>
</dbReference>
<organism evidence="9 10">
    <name type="scientific">Diatraea saccharalis</name>
    <name type="common">sugarcane borer</name>
    <dbReference type="NCBI Taxonomy" id="40085"/>
    <lineage>
        <taxon>Eukaryota</taxon>
        <taxon>Metazoa</taxon>
        <taxon>Ecdysozoa</taxon>
        <taxon>Arthropoda</taxon>
        <taxon>Hexapoda</taxon>
        <taxon>Insecta</taxon>
        <taxon>Pterygota</taxon>
        <taxon>Neoptera</taxon>
        <taxon>Endopterygota</taxon>
        <taxon>Lepidoptera</taxon>
        <taxon>Glossata</taxon>
        <taxon>Ditrysia</taxon>
        <taxon>Pyraloidea</taxon>
        <taxon>Crambidae</taxon>
        <taxon>Crambinae</taxon>
        <taxon>Diatraea</taxon>
    </lineage>
</organism>
<feature type="compositionally biased region" description="Low complexity" evidence="7">
    <location>
        <begin position="390"/>
        <end position="408"/>
    </location>
</feature>
<evidence type="ECO:0000256" key="5">
    <source>
        <dbReference type="ARBA" id="ARBA00023043"/>
    </source>
</evidence>
<dbReference type="Proteomes" id="UP001153714">
    <property type="component" value="Chromosome 1"/>
</dbReference>
<dbReference type="GO" id="GO:0051721">
    <property type="term" value="F:protein phosphatase 2A binding"/>
    <property type="evidence" value="ECO:0007669"/>
    <property type="project" value="TreeGrafter"/>
</dbReference>
<reference evidence="9" key="1">
    <citation type="submission" date="2021-12" db="EMBL/GenBank/DDBJ databases">
        <authorList>
            <person name="King R."/>
        </authorList>
    </citation>
    <scope>NUCLEOTIDE SEQUENCE</scope>
</reference>
<dbReference type="OrthoDB" id="7446186at2759"/>
<dbReference type="GO" id="GO:0051301">
    <property type="term" value="P:cell division"/>
    <property type="evidence" value="ECO:0007669"/>
    <property type="project" value="UniProtKB-KW"/>
</dbReference>
<evidence type="ECO:0000256" key="2">
    <source>
        <dbReference type="ARBA" id="ARBA00007597"/>
    </source>
</evidence>
<evidence type="ECO:0000313" key="9">
    <source>
        <dbReference type="EMBL" id="CAH0746459.1"/>
    </source>
</evidence>
<comment type="subcellular location">
    <subcellularLocation>
        <location evidence="1">Endoplasmic reticulum</location>
    </subcellularLocation>
</comment>
<keyword evidence="10" id="KW-1185">Reference proteome</keyword>
<evidence type="ECO:0000313" key="10">
    <source>
        <dbReference type="Proteomes" id="UP001153714"/>
    </source>
</evidence>
<keyword evidence="6" id="KW-0131">Cell cycle</keyword>
<dbReference type="GO" id="GO:0005783">
    <property type="term" value="C:endoplasmic reticulum"/>
    <property type="evidence" value="ECO:0007669"/>
    <property type="project" value="UniProtKB-SubCell"/>
</dbReference>
<proteinExistence type="inferred from homology"/>
<dbReference type="SMART" id="SM00248">
    <property type="entry name" value="ANK"/>
    <property type="match status" value="2"/>
</dbReference>
<dbReference type="AlphaFoldDB" id="A0A9P0C6B6"/>
<reference evidence="9" key="2">
    <citation type="submission" date="2022-10" db="EMBL/GenBank/DDBJ databases">
        <authorList>
            <consortium name="ENA_rothamsted_submissions"/>
            <consortium name="culmorum"/>
            <person name="King R."/>
        </authorList>
    </citation>
    <scope>NUCLEOTIDE SEQUENCE</scope>
</reference>